<dbReference type="SUPFAM" id="SSF52540">
    <property type="entry name" value="P-loop containing nucleoside triphosphate hydrolases"/>
    <property type="match status" value="1"/>
</dbReference>
<dbReference type="Pfam" id="PF13238">
    <property type="entry name" value="AAA_18"/>
    <property type="match status" value="1"/>
</dbReference>
<dbReference type="PANTHER" id="PTHR10285">
    <property type="entry name" value="URIDINE KINASE"/>
    <property type="match status" value="1"/>
</dbReference>
<sequence>MHVDRLADAVLRGADALHEHRRFLVGISGIPGAGKSTIAQLVTERINERSGAEVCICVGMDGWHFSRKQLDAMDDPAHAHARRGAAFTFDADAFVVWVEQLHQPASGADLPTLPAPTFSHAEKDPVADGVVIRPHHKIVIVEGLYCNLDVEPWRRATMCWDLRWFVEVSEAEARARLTRRHVEAGLAADAEAAQHRADTNDLPNGAWIIAHTLEPIERLR</sequence>
<dbReference type="InterPro" id="IPR027417">
    <property type="entry name" value="P-loop_NTPase"/>
</dbReference>
<proteinExistence type="predicted"/>
<keyword evidence="2" id="KW-1185">Reference proteome</keyword>
<gene>
    <name evidence="1" type="ORF">GLX27_002346</name>
</gene>
<dbReference type="EMBL" id="CP046235">
    <property type="protein sequence ID" value="WFD47690.1"/>
    <property type="molecule type" value="Genomic_DNA"/>
</dbReference>
<reference evidence="1 2" key="1">
    <citation type="journal article" date="2020" name="Elife">
        <title>Loss of centromere function drives karyotype evolution in closely related Malassezia species.</title>
        <authorList>
            <person name="Sankaranarayanan S.R."/>
            <person name="Ianiri G."/>
            <person name="Coelho M.A."/>
            <person name="Reza M.H."/>
            <person name="Thimmappa B.C."/>
            <person name="Ganguly P."/>
            <person name="Vadnala R.N."/>
            <person name="Sun S."/>
            <person name="Siddharthan R."/>
            <person name="Tellgren-Roth C."/>
            <person name="Dawson T.L."/>
            <person name="Heitman J."/>
            <person name="Sanyal K."/>
        </authorList>
    </citation>
    <scope>NUCLEOTIDE SEQUENCE [LARGE SCALE GENOMIC DNA]</scope>
    <source>
        <strain evidence="1">CBS14141</strain>
    </source>
</reference>
<evidence type="ECO:0000313" key="2">
    <source>
        <dbReference type="Proteomes" id="UP000818624"/>
    </source>
</evidence>
<protein>
    <recommendedName>
        <fullName evidence="3">Phosphoribulokinase/uridine kinase domain-containing protein</fullName>
    </recommendedName>
</protein>
<accession>A0ABY8ETF8</accession>
<organism evidence="1 2">
    <name type="scientific">Malassezia furfur</name>
    <name type="common">Pityriasis versicolor infection agent</name>
    <name type="synonym">Pityrosporum furfur</name>
    <dbReference type="NCBI Taxonomy" id="55194"/>
    <lineage>
        <taxon>Eukaryota</taxon>
        <taxon>Fungi</taxon>
        <taxon>Dikarya</taxon>
        <taxon>Basidiomycota</taxon>
        <taxon>Ustilaginomycotina</taxon>
        <taxon>Malasseziomycetes</taxon>
        <taxon>Malasseziales</taxon>
        <taxon>Malasseziaceae</taxon>
        <taxon>Malassezia</taxon>
    </lineage>
</organism>
<name>A0ABY8ETF8_MALFU</name>
<evidence type="ECO:0000313" key="1">
    <source>
        <dbReference type="EMBL" id="WFD47690.1"/>
    </source>
</evidence>
<dbReference type="Gene3D" id="3.40.50.300">
    <property type="entry name" value="P-loop containing nucleotide triphosphate hydrolases"/>
    <property type="match status" value="2"/>
</dbReference>
<dbReference type="Proteomes" id="UP000818624">
    <property type="component" value="Chromosome 2"/>
</dbReference>
<evidence type="ECO:0008006" key="3">
    <source>
        <dbReference type="Google" id="ProtNLM"/>
    </source>
</evidence>